<accession>A0AAV4A0R5</accession>
<dbReference type="PANTHER" id="PTHR46601">
    <property type="entry name" value="ULP_PROTEASE DOMAIN-CONTAINING PROTEIN"/>
    <property type="match status" value="1"/>
</dbReference>
<dbReference type="Gene3D" id="3.90.70.80">
    <property type="match status" value="1"/>
</dbReference>
<reference evidence="2 3" key="1">
    <citation type="journal article" date="2021" name="Elife">
        <title>Chloroplast acquisition without the gene transfer in kleptoplastic sea slugs, Plakobranchus ocellatus.</title>
        <authorList>
            <person name="Maeda T."/>
            <person name="Takahashi S."/>
            <person name="Yoshida T."/>
            <person name="Shimamura S."/>
            <person name="Takaki Y."/>
            <person name="Nagai Y."/>
            <person name="Toyoda A."/>
            <person name="Suzuki Y."/>
            <person name="Arimoto A."/>
            <person name="Ishii H."/>
            <person name="Satoh N."/>
            <person name="Nishiyama T."/>
            <person name="Hasebe M."/>
            <person name="Maruyama T."/>
            <person name="Minagawa J."/>
            <person name="Obokata J."/>
            <person name="Shigenobu S."/>
        </authorList>
    </citation>
    <scope>NUCLEOTIDE SEQUENCE [LARGE SCALE GENOMIC DNA]</scope>
</reference>
<name>A0AAV4A0R5_9GAST</name>
<dbReference type="Proteomes" id="UP000735302">
    <property type="component" value="Unassembled WGS sequence"/>
</dbReference>
<organism evidence="2 3">
    <name type="scientific">Plakobranchus ocellatus</name>
    <dbReference type="NCBI Taxonomy" id="259542"/>
    <lineage>
        <taxon>Eukaryota</taxon>
        <taxon>Metazoa</taxon>
        <taxon>Spiralia</taxon>
        <taxon>Lophotrochozoa</taxon>
        <taxon>Mollusca</taxon>
        <taxon>Gastropoda</taxon>
        <taxon>Heterobranchia</taxon>
        <taxon>Euthyneura</taxon>
        <taxon>Panpulmonata</taxon>
        <taxon>Sacoglossa</taxon>
        <taxon>Placobranchoidea</taxon>
        <taxon>Plakobranchidae</taxon>
        <taxon>Plakobranchus</taxon>
    </lineage>
</organism>
<protein>
    <submittedName>
        <fullName evidence="2">Cc8l18.2-like protein</fullName>
    </submittedName>
</protein>
<comment type="caution">
    <text evidence="2">The sequence shown here is derived from an EMBL/GenBank/DDBJ whole genome shotgun (WGS) entry which is preliminary data.</text>
</comment>
<gene>
    <name evidence="2" type="ORF">PoB_002682300</name>
</gene>
<proteinExistence type="predicted"/>
<evidence type="ECO:0000313" key="3">
    <source>
        <dbReference type="Proteomes" id="UP000735302"/>
    </source>
</evidence>
<evidence type="ECO:0000313" key="2">
    <source>
        <dbReference type="EMBL" id="GFO00318.1"/>
    </source>
</evidence>
<dbReference type="AlphaFoldDB" id="A0AAV4A0R5"/>
<dbReference type="PANTHER" id="PTHR46601:SF1">
    <property type="entry name" value="ADF-H DOMAIN-CONTAINING PROTEIN"/>
    <property type="match status" value="1"/>
</dbReference>
<keyword evidence="3" id="KW-1185">Reference proteome</keyword>
<dbReference type="EMBL" id="BLXT01003068">
    <property type="protein sequence ID" value="GFO00318.1"/>
    <property type="molecule type" value="Genomic_DNA"/>
</dbReference>
<sequence length="672" mass="76758">MHIFSGLLTERPKRDTRRKLDFEIPETPQHISRQVQNKLNRAAYKARLKTNPAAYEAYNQLDAQRARERRQRKKQTMTEEELQQLREKGRARQRAYRQCLCEVCLNPMLKVKVLNKKLPENERVDSLKDFVRLTVCDANNLVCVSRECSNCGVWMLDKWKNSLNVDDNVEWTKWESIAGVKLKGTRIDLRRKDGTVEELLAELKVETSKLPLHDFVQNWQLKQYSKLCASVLDGWAIVTLDFSENYLCEKQDQPQSSYYGYMQVTVHPCVLYYNCSCGDRKTDNVTIITDELNHSSALVEQIVHHVMNYLQEKLPSLKKVVIFSDGCASQYKSKIPFAHTLKLGEIYNVERCYFGPWHGKNHCDALGGILKQAATRAVKARQSVIQNATDLHRFASETLSILGVGKCSHLTRRFWLLEATHGKERDSCSVPIYGTRQLHSLLPTADGLFIRNLSCFCQHCIAGHFGACDSQHCVSEWKSVREWEKLCKSKGKLQRQIVAGSERNSILNNAFIEDGTVCELGDDYNVFPVNPGVSRGDFFREALNAMAACSIFADIEKIVRSVLPHLDNYPLPVDIWPTVFDCGHAVDKTALSYIPSGLEHLYPVCVEVDGNCMPRSISLSLFSSQDFHEEIRCRICIDSVINKDHYLNLPQKELDMLCTLSECQGATVKEIF</sequence>
<feature type="region of interest" description="Disordered" evidence="1">
    <location>
        <begin position="64"/>
        <end position="85"/>
    </location>
</feature>
<evidence type="ECO:0000256" key="1">
    <source>
        <dbReference type="SAM" id="MobiDB-lite"/>
    </source>
</evidence>